<accession>A0A0T9PPQ7</accession>
<proteinExistence type="predicted"/>
<dbReference type="EMBL" id="CQAW01000009">
    <property type="protein sequence ID" value="CNH75171.1"/>
    <property type="molecule type" value="Genomic_DNA"/>
</dbReference>
<dbReference type="RefSeq" id="WP_196299362.1">
    <property type="nucleotide sequence ID" value="NZ_CQAW01000009.1"/>
</dbReference>
<name>A0A0T9PPQ7_9GAMM</name>
<keyword evidence="2" id="KW-1185">Reference proteome</keyword>
<sequence>MEGEPEVVLDYYNALLSDNSQKVIASQSIFNGNIQTISGNGDAKFAEVNITDIYGKPIEVITVGQRVVLNIVLDVKKI</sequence>
<organism evidence="1 2">
    <name type="scientific">Yersinia thracica</name>
    <dbReference type="NCBI Taxonomy" id="2890319"/>
    <lineage>
        <taxon>Bacteria</taxon>
        <taxon>Pseudomonadati</taxon>
        <taxon>Pseudomonadota</taxon>
        <taxon>Gammaproteobacteria</taxon>
        <taxon>Enterobacterales</taxon>
        <taxon>Yersiniaceae</taxon>
        <taxon>Yersinia</taxon>
    </lineage>
</organism>
<dbReference type="Proteomes" id="UP000041882">
    <property type="component" value="Unassembled WGS sequence"/>
</dbReference>
<evidence type="ECO:0000313" key="2">
    <source>
        <dbReference type="Proteomes" id="UP000041882"/>
    </source>
</evidence>
<dbReference type="AlphaFoldDB" id="A0A0T9PPQ7"/>
<evidence type="ECO:0000313" key="1">
    <source>
        <dbReference type="EMBL" id="CNH75171.1"/>
    </source>
</evidence>
<gene>
    <name evidence="1" type="ORF">ERS008472_02239</name>
</gene>
<protein>
    <submittedName>
        <fullName evidence="1">Uncharacterized protein</fullName>
    </submittedName>
</protein>
<reference evidence="2" key="1">
    <citation type="submission" date="2015-03" db="EMBL/GenBank/DDBJ databases">
        <authorList>
            <consortium name="Pathogen Informatics"/>
            <person name="Murphy D."/>
        </authorList>
    </citation>
    <scope>NUCLEOTIDE SEQUENCE [LARGE SCALE GENOMIC DNA]</scope>
    <source>
        <strain evidence="2">IP6945</strain>
    </source>
</reference>